<protein>
    <submittedName>
        <fullName evidence="1">Uncharacterized protein</fullName>
    </submittedName>
</protein>
<reference evidence="1 2" key="1">
    <citation type="submission" date="2011-11" db="EMBL/GenBank/DDBJ databases">
        <authorList>
            <person name="Weinstock G."/>
            <person name="Sodergren E."/>
            <person name="Clifton S."/>
            <person name="Fulton L."/>
            <person name="Fulton B."/>
            <person name="Courtney L."/>
            <person name="Fronick C."/>
            <person name="Harrison M."/>
            <person name="Strong C."/>
            <person name="Farmer C."/>
            <person name="Delahaunty K."/>
            <person name="Markovic C."/>
            <person name="Hall O."/>
            <person name="Minx P."/>
            <person name="Tomlinson C."/>
            <person name="Mitreva M."/>
            <person name="Hou S."/>
            <person name="Chen J."/>
            <person name="Wollam A."/>
            <person name="Pepin K.H."/>
            <person name="Johnson M."/>
            <person name="Bhonagiri V."/>
            <person name="Zhang X."/>
            <person name="Suruliraj S."/>
            <person name="Warren W."/>
            <person name="Chinwalla A."/>
            <person name="Mardis E.R."/>
            <person name="Wilson R.K."/>
        </authorList>
    </citation>
    <scope>NUCLEOTIDE SEQUENCE [LARGE SCALE GENOMIC DNA]</scope>
    <source>
        <strain evidence="1 2">YIT 11816</strain>
    </source>
</reference>
<dbReference type="RefSeq" id="WP_008540408.1">
    <property type="nucleotide sequence ID" value="NZ_JH604845.1"/>
</dbReference>
<feature type="non-terminal residue" evidence="1">
    <location>
        <position position="172"/>
    </location>
</feature>
<evidence type="ECO:0000313" key="2">
    <source>
        <dbReference type="Proteomes" id="UP000004956"/>
    </source>
</evidence>
<dbReference type="HOGENOM" id="CLU_1558671_0_0_4"/>
<name>H3KBI4_9BURK</name>
<organism evidence="1 2">
    <name type="scientific">Sutterella parvirubra YIT 11816</name>
    <dbReference type="NCBI Taxonomy" id="762967"/>
    <lineage>
        <taxon>Bacteria</taxon>
        <taxon>Pseudomonadati</taxon>
        <taxon>Pseudomonadota</taxon>
        <taxon>Betaproteobacteria</taxon>
        <taxon>Burkholderiales</taxon>
        <taxon>Sutterellaceae</taxon>
        <taxon>Sutterella</taxon>
    </lineage>
</organism>
<dbReference type="Proteomes" id="UP000004956">
    <property type="component" value="Unassembled WGS sequence"/>
</dbReference>
<keyword evidence="2" id="KW-1185">Reference proteome</keyword>
<comment type="caution">
    <text evidence="1">The sequence shown here is derived from an EMBL/GenBank/DDBJ whole genome shotgun (WGS) entry which is preliminary data.</text>
</comment>
<proteinExistence type="predicted"/>
<dbReference type="EMBL" id="AFBQ01000011">
    <property type="protein sequence ID" value="EHY32526.1"/>
    <property type="molecule type" value="Genomic_DNA"/>
</dbReference>
<dbReference type="AlphaFoldDB" id="H3KBI4"/>
<sequence length="172" mass="19517">MTKNTHNTTYTETVLSYRSALTEQARTIVRNAEDDGTLFLNDELTGASTGLSNDVLTLRGMEARGRKAHDELKGFIRECALDVRDMHDQTAALFDRWVRTDAELRMNVDVDAEHWPETEASSEALADACAREREAEEDCSEDAFSDALTRALRLCTERFILTRLSDVIFERH</sequence>
<gene>
    <name evidence="1" type="ORF">HMPREF9440_00080</name>
</gene>
<accession>H3KBI4</accession>
<dbReference type="STRING" id="762967.HMPREF9440_00080"/>
<evidence type="ECO:0000313" key="1">
    <source>
        <dbReference type="EMBL" id="EHY32526.1"/>
    </source>
</evidence>